<sequence>MDTEERRRRTRAALPLRGVEPYGLQREMLLRAEYGADGHPTTHRYPPVHELLLLRGRLDTDRLVRAVKQVTESVDVLRGRLRSQRGAVRWVPDFGRPPARLEEIEPGPARQVIRASLREAAEASFHLQEDPAARFRLARTGPDEHLLLIVLDHACADGRTLILIVRRLLHQYAVLAGQRTSLPAPLPEFHAFAGQFDEASAERAAARAHWENALGRAADGRRRPHFPGAVDRGTGPYRTDAAAQSALGEEDVRTLNRLSSAVGADRHRLLLAVTQLVISAWSDEADPLFVPFNYFRNGRHRRDWLNVPGPLAEHAVTVPPHRHTDELGDWLEGFVRANDAAPPFHGLSLRELETPATEGNRTAVFNFLPPLGRLTAAGLQILPCPPELAAGMEPDDQFARFPLRVRLVQDMDGPLIIRVEHDPRVLPDGTPFLAAVVGLVRAAASRTGLPLTEAYRRIRQHWT</sequence>
<dbReference type="GO" id="GO:0005737">
    <property type="term" value="C:cytoplasm"/>
    <property type="evidence" value="ECO:0007669"/>
    <property type="project" value="TreeGrafter"/>
</dbReference>
<keyword evidence="3" id="KW-1185">Reference proteome</keyword>
<dbReference type="KEGG" id="slk:SLUN_33460"/>
<dbReference type="PANTHER" id="PTHR45527:SF1">
    <property type="entry name" value="FATTY ACID SYNTHASE"/>
    <property type="match status" value="1"/>
</dbReference>
<dbReference type="PANTHER" id="PTHR45527">
    <property type="entry name" value="NONRIBOSOMAL PEPTIDE SYNTHETASE"/>
    <property type="match status" value="1"/>
</dbReference>
<dbReference type="GO" id="GO:0008610">
    <property type="term" value="P:lipid biosynthetic process"/>
    <property type="evidence" value="ECO:0007669"/>
    <property type="project" value="UniProtKB-ARBA"/>
</dbReference>
<dbReference type="InterPro" id="IPR001242">
    <property type="entry name" value="Condensation_dom"/>
</dbReference>
<dbReference type="InterPro" id="IPR023213">
    <property type="entry name" value="CAT-like_dom_sf"/>
</dbReference>
<gene>
    <name evidence="2" type="ORF">SLUN_33460</name>
</gene>
<reference evidence="2 3" key="1">
    <citation type="submission" date="2018-01" db="EMBL/GenBank/DDBJ databases">
        <title>Complete genome sequence of Streptomyces lunaelactis MM109T, a Ferroverdin A producer isolated from cave moonmilk deposits.</title>
        <authorList>
            <person name="Naome A."/>
            <person name="Martinet L."/>
            <person name="Maciejewska M."/>
            <person name="Anderssen S."/>
            <person name="Adam D."/>
            <person name="Tenconi E."/>
            <person name="Deflandre B."/>
            <person name="Arguelles-Arias A."/>
            <person name="Calusinska M."/>
            <person name="Copieters W."/>
            <person name="Karim L."/>
            <person name="Hanikenne M."/>
            <person name="Baurain D."/>
            <person name="van Wezel G."/>
            <person name="Smargiasso N."/>
            <person name="de Pauw E."/>
            <person name="Delfosse P."/>
            <person name="Rigali S."/>
        </authorList>
    </citation>
    <scope>NUCLEOTIDE SEQUENCE [LARGE SCALE GENOMIC DNA]</scope>
    <source>
        <strain evidence="2 3">MM109</strain>
    </source>
</reference>
<proteinExistence type="predicted"/>
<dbReference type="SUPFAM" id="SSF52777">
    <property type="entry name" value="CoA-dependent acyltransferases"/>
    <property type="match status" value="2"/>
</dbReference>
<dbReference type="Gene3D" id="3.30.559.30">
    <property type="entry name" value="Nonribosomal peptide synthetase, condensation domain"/>
    <property type="match status" value="1"/>
</dbReference>
<dbReference type="OrthoDB" id="3872111at2"/>
<dbReference type="GO" id="GO:0044550">
    <property type="term" value="P:secondary metabolite biosynthetic process"/>
    <property type="evidence" value="ECO:0007669"/>
    <property type="project" value="TreeGrafter"/>
</dbReference>
<dbReference type="Pfam" id="PF00668">
    <property type="entry name" value="Condensation"/>
    <property type="match status" value="1"/>
</dbReference>
<dbReference type="GeneID" id="55660159"/>
<dbReference type="GO" id="GO:0031177">
    <property type="term" value="F:phosphopantetheine binding"/>
    <property type="evidence" value="ECO:0007669"/>
    <property type="project" value="TreeGrafter"/>
</dbReference>
<dbReference type="RefSeq" id="WP_108153672.1">
    <property type="nucleotide sequence ID" value="NZ_CP026304.1"/>
</dbReference>
<accession>A0A2R4TB79</accession>
<evidence type="ECO:0000259" key="1">
    <source>
        <dbReference type="Pfam" id="PF00668"/>
    </source>
</evidence>
<dbReference type="GO" id="GO:0003824">
    <property type="term" value="F:catalytic activity"/>
    <property type="evidence" value="ECO:0007669"/>
    <property type="project" value="InterPro"/>
</dbReference>
<feature type="domain" description="Condensation" evidence="1">
    <location>
        <begin position="52"/>
        <end position="287"/>
    </location>
</feature>
<evidence type="ECO:0000313" key="3">
    <source>
        <dbReference type="Proteomes" id="UP000244201"/>
    </source>
</evidence>
<dbReference type="GO" id="GO:0043041">
    <property type="term" value="P:amino acid activation for nonribosomal peptide biosynthetic process"/>
    <property type="evidence" value="ECO:0007669"/>
    <property type="project" value="TreeGrafter"/>
</dbReference>
<name>A0A2R4TB79_9ACTN</name>
<protein>
    <recommendedName>
        <fullName evidence="1">Condensation domain-containing protein</fullName>
    </recommendedName>
</protein>
<dbReference type="EMBL" id="CP026304">
    <property type="protein sequence ID" value="AVZ76385.1"/>
    <property type="molecule type" value="Genomic_DNA"/>
</dbReference>
<dbReference type="Proteomes" id="UP000244201">
    <property type="component" value="Chromosome"/>
</dbReference>
<organism evidence="2 3">
    <name type="scientific">Streptomyces lunaelactis</name>
    <dbReference type="NCBI Taxonomy" id="1535768"/>
    <lineage>
        <taxon>Bacteria</taxon>
        <taxon>Bacillati</taxon>
        <taxon>Actinomycetota</taxon>
        <taxon>Actinomycetes</taxon>
        <taxon>Kitasatosporales</taxon>
        <taxon>Streptomycetaceae</taxon>
        <taxon>Streptomyces</taxon>
    </lineage>
</organism>
<dbReference type="Gene3D" id="3.30.559.10">
    <property type="entry name" value="Chloramphenicol acetyltransferase-like domain"/>
    <property type="match status" value="1"/>
</dbReference>
<evidence type="ECO:0000313" key="2">
    <source>
        <dbReference type="EMBL" id="AVZ76385.1"/>
    </source>
</evidence>
<dbReference type="AlphaFoldDB" id="A0A2R4TB79"/>